<name>A0A843BG15_9BURK</name>
<dbReference type="EMBL" id="JABBCQ020000014">
    <property type="protein sequence ID" value="MBI1625929.1"/>
    <property type="molecule type" value="Genomic_DNA"/>
</dbReference>
<dbReference type="RefSeq" id="WP_198461119.1">
    <property type="nucleotide sequence ID" value="NZ_JABBCQ020000014.1"/>
</dbReference>
<reference evidence="1" key="1">
    <citation type="submission" date="2020-12" db="EMBL/GenBank/DDBJ databases">
        <title>Comamonas sp. nov., isolated from stream water.</title>
        <authorList>
            <person name="Park K.-H."/>
        </authorList>
    </citation>
    <scope>NUCLEOTIDE SEQUENCE</scope>
    <source>
        <strain evidence="1">EJ-4</strain>
    </source>
</reference>
<organism evidence="1 2">
    <name type="scientific">Comamonas suwonensis</name>
    <dbReference type="NCBI Taxonomy" id="2606214"/>
    <lineage>
        <taxon>Bacteria</taxon>
        <taxon>Pseudomonadati</taxon>
        <taxon>Pseudomonadota</taxon>
        <taxon>Betaproteobacteria</taxon>
        <taxon>Burkholderiales</taxon>
        <taxon>Comamonadaceae</taxon>
        <taxon>Comamonas</taxon>
    </lineage>
</organism>
<dbReference type="AlphaFoldDB" id="A0A843BG15"/>
<evidence type="ECO:0000313" key="2">
    <source>
        <dbReference type="Proteomes" id="UP000530032"/>
    </source>
</evidence>
<comment type="caution">
    <text evidence="1">The sequence shown here is derived from an EMBL/GenBank/DDBJ whole genome shotgun (WGS) entry which is preliminary data.</text>
</comment>
<protein>
    <submittedName>
        <fullName evidence="1">Uncharacterized protein</fullName>
    </submittedName>
</protein>
<evidence type="ECO:0000313" key="1">
    <source>
        <dbReference type="EMBL" id="MBI1625929.1"/>
    </source>
</evidence>
<sequence length="90" mass="10264">MNTTQHSREVQTLLAISSQYLLNEGSVQQYLQLWLAAQRSGDRAAQQTVRQHVADAGRLLQAQRANPQARALWLALMSLRCSMLMPRLRF</sequence>
<gene>
    <name evidence="1" type="ORF">HF327_015640</name>
</gene>
<keyword evidence="2" id="KW-1185">Reference proteome</keyword>
<accession>A0A843BG15</accession>
<dbReference type="Proteomes" id="UP000530032">
    <property type="component" value="Unassembled WGS sequence"/>
</dbReference>
<proteinExistence type="predicted"/>